<feature type="compositionally biased region" description="Basic and acidic residues" evidence="6">
    <location>
        <begin position="1930"/>
        <end position="1939"/>
    </location>
</feature>
<dbReference type="InterPro" id="IPR007196">
    <property type="entry name" value="CCR4-Not_Not1_C"/>
</dbReference>
<feature type="compositionally biased region" description="Polar residues" evidence="6">
    <location>
        <begin position="1253"/>
        <end position="1266"/>
    </location>
</feature>
<feature type="domain" description="CCR4-NOT transcription complex subunit 1 CAF1-binding" evidence="9">
    <location>
        <begin position="1029"/>
        <end position="1247"/>
    </location>
</feature>
<feature type="domain" description="CCR4-NOT transcription complex subunit 1-like NOT1 connector" evidence="12">
    <location>
        <begin position="1713"/>
        <end position="1897"/>
    </location>
</feature>
<evidence type="ECO:0000256" key="3">
    <source>
        <dbReference type="ARBA" id="ARBA00023015"/>
    </source>
</evidence>
<name>A0A8T0H161_CERPU</name>
<dbReference type="Pfam" id="PF16418">
    <property type="entry name" value="CNOT1_HEAT"/>
    <property type="match status" value="1"/>
</dbReference>
<accession>A0A8T0H161</accession>
<comment type="caution">
    <text evidence="13">The sequence shown here is derived from an EMBL/GenBank/DDBJ whole genome shotgun (WGS) entry which is preliminary data.</text>
</comment>
<dbReference type="InterPro" id="IPR040398">
    <property type="entry name" value="Not1"/>
</dbReference>
<keyword evidence="3" id="KW-0805">Transcription regulation</keyword>
<dbReference type="CDD" id="cd20710">
    <property type="entry name" value="NOT1_connector"/>
    <property type="match status" value="1"/>
</dbReference>
<evidence type="ECO:0000313" key="13">
    <source>
        <dbReference type="EMBL" id="KAG0564465.1"/>
    </source>
</evidence>
<evidence type="ECO:0000259" key="7">
    <source>
        <dbReference type="Pfam" id="PF04054"/>
    </source>
</evidence>
<feature type="domain" description="CCR4-NOT transcription complex subunit 1 TTP binding" evidence="10">
    <location>
        <begin position="656"/>
        <end position="821"/>
    </location>
</feature>
<reference evidence="13" key="1">
    <citation type="submission" date="2020-06" db="EMBL/GenBank/DDBJ databases">
        <title>WGS assembly of Ceratodon purpureus strain R40.</title>
        <authorList>
            <person name="Carey S.B."/>
            <person name="Jenkins J."/>
            <person name="Shu S."/>
            <person name="Lovell J.T."/>
            <person name="Sreedasyam A."/>
            <person name="Maumus F."/>
            <person name="Tiley G.P."/>
            <person name="Fernandez-Pozo N."/>
            <person name="Barry K."/>
            <person name="Chen C."/>
            <person name="Wang M."/>
            <person name="Lipzen A."/>
            <person name="Daum C."/>
            <person name="Saski C.A."/>
            <person name="Payton A.C."/>
            <person name="Mcbreen J.C."/>
            <person name="Conrad R.E."/>
            <person name="Kollar L.M."/>
            <person name="Olsson S."/>
            <person name="Huttunen S."/>
            <person name="Landis J.B."/>
            <person name="Wickett N.J."/>
            <person name="Johnson M.G."/>
            <person name="Rensing S.A."/>
            <person name="Grimwood J."/>
            <person name="Schmutz J."/>
            <person name="Mcdaniel S.F."/>
        </authorList>
    </citation>
    <scope>NUCLEOTIDE SEQUENCE</scope>
    <source>
        <strain evidence="13">R40</strain>
    </source>
</reference>
<dbReference type="PANTHER" id="PTHR13162:SF8">
    <property type="entry name" value="CCR4-NOT TRANSCRIPTION COMPLEX SUBUNIT 1"/>
    <property type="match status" value="1"/>
</dbReference>
<feature type="compositionally biased region" description="Polar residues" evidence="6">
    <location>
        <begin position="1555"/>
        <end position="1576"/>
    </location>
</feature>
<dbReference type="InterPro" id="IPR032191">
    <property type="entry name" value="CNOT1_CAF1_bind"/>
</dbReference>
<evidence type="ECO:0000313" key="14">
    <source>
        <dbReference type="Proteomes" id="UP000822688"/>
    </source>
</evidence>
<feature type="region of interest" description="Disordered" evidence="6">
    <location>
        <begin position="972"/>
        <end position="995"/>
    </location>
</feature>
<dbReference type="Pfam" id="PF25097">
    <property type="entry name" value="ARM_Cnot1"/>
    <property type="match status" value="1"/>
</dbReference>
<keyword evidence="14" id="KW-1185">Reference proteome</keyword>
<dbReference type="PANTHER" id="PTHR13162">
    <property type="entry name" value="CCR4-NOT TRANSCRIPTION COMPLEX"/>
    <property type="match status" value="1"/>
</dbReference>
<dbReference type="GO" id="GO:0000289">
    <property type="term" value="P:nuclear-transcribed mRNA poly(A) tail shortening"/>
    <property type="evidence" value="ECO:0007669"/>
    <property type="project" value="UniProtKB-ARBA"/>
</dbReference>
<dbReference type="Pfam" id="PF12842">
    <property type="entry name" value="DUF3819"/>
    <property type="match status" value="1"/>
</dbReference>
<evidence type="ECO:0000259" key="9">
    <source>
        <dbReference type="Pfam" id="PF16415"/>
    </source>
</evidence>
<organism evidence="13 14">
    <name type="scientific">Ceratodon purpureus</name>
    <name type="common">Fire moss</name>
    <name type="synonym">Dicranum purpureum</name>
    <dbReference type="NCBI Taxonomy" id="3225"/>
    <lineage>
        <taxon>Eukaryota</taxon>
        <taxon>Viridiplantae</taxon>
        <taxon>Streptophyta</taxon>
        <taxon>Embryophyta</taxon>
        <taxon>Bryophyta</taxon>
        <taxon>Bryophytina</taxon>
        <taxon>Bryopsida</taxon>
        <taxon>Dicranidae</taxon>
        <taxon>Pseudoditrichales</taxon>
        <taxon>Ditrichaceae</taxon>
        <taxon>Ceratodon</taxon>
    </lineage>
</organism>
<evidence type="ECO:0000256" key="4">
    <source>
        <dbReference type="ARBA" id="ARBA00023163"/>
    </source>
</evidence>
<dbReference type="Gene3D" id="1.25.40.800">
    <property type="match status" value="1"/>
</dbReference>
<feature type="region of interest" description="Disordered" evidence="6">
    <location>
        <begin position="1242"/>
        <end position="1272"/>
    </location>
</feature>
<dbReference type="Gene3D" id="1.25.40.180">
    <property type="match status" value="1"/>
</dbReference>
<dbReference type="Gene3D" id="1.25.40.840">
    <property type="entry name" value="CCR4-NOT transcription complex subunit 1 TTP binding domain"/>
    <property type="match status" value="1"/>
</dbReference>
<keyword evidence="5" id="KW-0539">Nucleus</keyword>
<evidence type="ECO:0000256" key="6">
    <source>
        <dbReference type="SAM" id="MobiDB-lite"/>
    </source>
</evidence>
<sequence length="2490" mass="275382">MLSFATPLASQIGFSIASLNKDNYKSIELELSQFTEYGIDGSLILLRNCLEQVNLHQGEVHNLPLKLDLLARILKTLIHQPNSGSILCEALGHTSSFSEGFLENICSALKFSIPEQIGLGLALSDAEDQHLQEDGQSFCKAKISEIYENPTPGLTESLIEEILEFLHHSEGLTKHVHSFMSALQSHQPNVLESLLLTPLFQENVNEVNCLRSFNRVSSTGTETTSAMCSLLSTATKVADVLEELGYSCTVDIDHCKGILGLFPSLTEIEVAQILGMVARTYHRLEDLQGIHSTFCTALCNGEQVSSDWLTTWDVDVLLDSIKQLAPDLSWRLVMEKLDYEGFLLPDQKSFSLLLRMYGKVCQDPFPLEAVCGHPWKNGEGQLSFLVHAVSAPPEVFTFAHSLRKQIHRQPAASPNHAWLSLDLLEVLCDLAELGYLSSVRSLLEVPLQHCPELLIFGLAQIKTDWNVIQAEMLPLLLPAYLASNATSSVVQELWLLNADLVMRTMVEMHAADPSTISRILDVCHELKVLDRVLESTPFQFSVELAAIAARRDFLNLEKWLQDNLTIHRDSFFQACLKFLKEKTILDSRMDRQVGSGGMAGQRQGPTISLALETTQIFFKVLHINTSQLDSGLLVEDFKLVREAAVRANPRLMGVAATDQPQSEAGSEYVDEEANSYFQRIYIGQLTIDDVVDMLKRFNSTSSSPREKAISACMVQSLFEEYQFFPRYPDRELRITAVLFGSLVKHQLVSSVVLGQALRCVLDALRKPPDSKMLSFGSTALDQFKERLAEWPQYCNHILQISHFREIQPELVKYIERALMRGGRNQHEIAGNGIFLADQQFNGTVQSGAHSSLIPLEGLEQFPVPLTSIELEERKPFNPQLRLPSSEVLDPALHAALGGSLAASASPPLAQGPQAKLLNTEPATLTSQYSGITLGMLDDRPKSANSVGSQSGISMQATLGILSSDLGTGQKASHGSTYSALADGQSPQQLRSKTGSATGVLRQPSASTGFGHALNIGTLVAAAETRDSPIEVPSSDVQDKIAFIMNNISITNLDQKAKECLEVLKEEYHPWFAQYMVMKRASIEPNYHDLYIKFLDKLNSKGLQKEVLKASYENCKVLLRSELIKVSSEERSLLKNLGSWLGKLTIGKNQALRAREVDPKSLIIEAYEKGLMIAVIPFTSKVLEPCQASLVYQPPNPWTMAILGLLCEIYAMPNLKMNLKFDIEVLFKTLNVDMKDVKPSQLLGGRERDFDSNPDFSNKDLSSQQSIAPPGSVRVPTTAPLQPLELPFEQPASISSLPHTPKAPQIIDEDKITPLSPIEISQNVHGQSQNAQTQSAISTGQVGMSIPNLAGYVVLNPKLTGLVQTLQLQRIVPLAMDRAIREIITPVVERSVTIACMTTRELVLKDFAMEADENYTRSSAGLMVASLAGSLAHVTCKEPLRVAMTNYLRNMLQVVNLAGEVLDQAVNLVTNDNLDLGCAVIEKSATEKAQRDLSDAIGPALAVRRNKRDGNNAAYYDAAYYSGPVLSQLPEILRPKPGRLSSAQQRVYEDFARLPWQNQPSQSASTTSGPLSGSSIPVSAPYASGQANGPAFNGGHSQAVLGNGGINQVPELGVDDLDLRGQASLSSFSSVNISDRLALQTQETSLLLPHFSGNTTSSLDTNGGDVSSAFKGSTHPGEFSSPSLPTEQLGPTVVESSLTTGEVMEKYHLVAQKLDTALPKVTTMIYAALPPDHEVRTIVAELQEIITQAISRDEAALAIAQKIFQRLYEYASSHLHISVHLTILEAIRDVCKRVVKELTSWVIYSDEERRYNREITVGLIRSELINLSDYNVQLTKLIDGGRNKEAVDFAAYLVKTCVIEDAGVSNTEFYNVIDALGKLAARPDSPVSLQQLVEIARTTSSSSGQGVTGSNKEDKIRMAKDKKVLSSRSSGLREDGKLVNRDTAAGDPPGLRDQVASLFDEWASICDAPGTSDKAYAAYVSQLQHSGMLKGDDISDRFFRILIELAVAHCLNSDTMLPNLALGDSRQQGANLSFAAIDMFAKLVLLLVKYYVDPSMSKVNLLNKVMVVTVRVIQRDFHERKANFQPRPYFRLFVTWLVDFNAADPILDSSNFQVLTTFGTALLALQPLQVPGWSFAWLELISHRMFMPKLLLSNSQKGWPLFQRLLVALFKFMEPYLRNADVSDPVRLLYKGTLRVLLVLLHDFPEFLCDHHFTFCDVIPPSCIQMRNLILSAFPRNMRLPDPFTPNLKVDLLPEISQAPHILYDLEPALKNKQLKAEVDEYLKTRHSQSFQSLDIKARLVLPANEGVPHGTKYNVPLLNALVLYIGMQALQHMQSKTTPQQLAVPTAPITHSAPMDIFQRLITDLDTEGRYLFLNAVANQLRYPNNHTHYFSCVLLSLFAEANMEIIQEQITRVLLERLIVNRPHPWGLLITFIELIKNPRYNFWSHSFTRCAPEIEKLFESVARSCMGPPLKPTDDDLTASLGAEGLKN</sequence>
<dbReference type="GO" id="GO:0060090">
    <property type="term" value="F:molecular adaptor activity"/>
    <property type="evidence" value="ECO:0007669"/>
    <property type="project" value="TreeGrafter"/>
</dbReference>
<dbReference type="FunFam" id="1.25.40.180:FF:000012">
    <property type="entry name" value="Ccr4-Not transcription complex subunit"/>
    <property type="match status" value="1"/>
</dbReference>
<dbReference type="InterPro" id="IPR024557">
    <property type="entry name" value="CNOT1_dom_4"/>
</dbReference>
<dbReference type="FunFam" id="1.25.40.840:FF:000003">
    <property type="entry name" value="Transcription regulator"/>
    <property type="match status" value="1"/>
</dbReference>
<feature type="domain" description="CCR4-NOT transcription complex subunit 1" evidence="8">
    <location>
        <begin position="1366"/>
        <end position="1507"/>
    </location>
</feature>
<dbReference type="Pfam" id="PF16417">
    <property type="entry name" value="CNOT1_TTP_bind"/>
    <property type="match status" value="1"/>
</dbReference>
<evidence type="ECO:0000259" key="10">
    <source>
        <dbReference type="Pfam" id="PF16417"/>
    </source>
</evidence>
<evidence type="ECO:0008006" key="15">
    <source>
        <dbReference type="Google" id="ProtNLM"/>
    </source>
</evidence>
<evidence type="ECO:0000259" key="8">
    <source>
        <dbReference type="Pfam" id="PF12842"/>
    </source>
</evidence>
<dbReference type="InterPro" id="IPR038535">
    <property type="entry name" value="CNOT1_TTP_bind_sf"/>
</dbReference>
<feature type="region of interest" description="Disordered" evidence="6">
    <location>
        <begin position="1924"/>
        <end position="1949"/>
    </location>
</feature>
<feature type="region of interest" description="Disordered" evidence="6">
    <location>
        <begin position="1657"/>
        <end position="1689"/>
    </location>
</feature>
<dbReference type="Gene3D" id="1.25.40.790">
    <property type="match status" value="1"/>
</dbReference>
<feature type="domain" description="CCR4-Not complex component Not1 C-terminal" evidence="7">
    <location>
        <begin position="2097"/>
        <end position="2464"/>
    </location>
</feature>
<keyword evidence="4" id="KW-0804">Transcription</keyword>
<protein>
    <recommendedName>
        <fullName evidence="15">CCR4-NOT transcription complex subunit 1</fullName>
    </recommendedName>
</protein>
<comment type="subcellular location">
    <subcellularLocation>
        <location evidence="1">Nucleus</location>
    </subcellularLocation>
</comment>
<dbReference type="GO" id="GO:0000932">
    <property type="term" value="C:P-body"/>
    <property type="evidence" value="ECO:0007669"/>
    <property type="project" value="TreeGrafter"/>
</dbReference>
<dbReference type="FunFam" id="1.25.40.800:FF:000001">
    <property type="entry name" value="CCR4-NOT transcription complex subunit 1"/>
    <property type="match status" value="1"/>
</dbReference>
<evidence type="ECO:0000259" key="12">
    <source>
        <dbReference type="Pfam" id="PF25097"/>
    </source>
</evidence>
<dbReference type="EMBL" id="CM026429">
    <property type="protein sequence ID" value="KAG0564465.1"/>
    <property type="molecule type" value="Genomic_DNA"/>
</dbReference>
<evidence type="ECO:0000256" key="5">
    <source>
        <dbReference type="ARBA" id="ARBA00023242"/>
    </source>
</evidence>
<evidence type="ECO:0000256" key="1">
    <source>
        <dbReference type="ARBA" id="ARBA00004123"/>
    </source>
</evidence>
<dbReference type="InterPro" id="IPR032193">
    <property type="entry name" value="CNOT1_TTP_bind"/>
</dbReference>
<proteinExistence type="predicted"/>
<evidence type="ECO:0000256" key="2">
    <source>
        <dbReference type="ARBA" id="ARBA00022491"/>
    </source>
</evidence>
<dbReference type="Proteomes" id="UP000822688">
    <property type="component" value="Chromosome 8"/>
</dbReference>
<keyword evidence="2" id="KW-0678">Repressor</keyword>
<dbReference type="InterPro" id="IPR055454">
    <property type="entry name" value="CNOT1-like_NOT1_connector"/>
</dbReference>
<dbReference type="GO" id="GO:0030015">
    <property type="term" value="C:CCR4-NOT core complex"/>
    <property type="evidence" value="ECO:0007669"/>
    <property type="project" value="InterPro"/>
</dbReference>
<dbReference type="Pfam" id="PF04054">
    <property type="entry name" value="Not1"/>
    <property type="match status" value="1"/>
</dbReference>
<evidence type="ECO:0000259" key="11">
    <source>
        <dbReference type="Pfam" id="PF16418"/>
    </source>
</evidence>
<dbReference type="GO" id="GO:0017148">
    <property type="term" value="P:negative regulation of translation"/>
    <property type="evidence" value="ECO:0007669"/>
    <property type="project" value="InterPro"/>
</dbReference>
<dbReference type="FunFam" id="1.25.40.790:FF:000002">
    <property type="entry name" value="Transcription regulator"/>
    <property type="match status" value="1"/>
</dbReference>
<dbReference type="InterPro" id="IPR032194">
    <property type="entry name" value="CNOT1_HEAT"/>
</dbReference>
<feature type="region of interest" description="Disordered" evidence="6">
    <location>
        <begin position="1553"/>
        <end position="1576"/>
    </location>
</feature>
<dbReference type="GO" id="GO:0005634">
    <property type="term" value="C:nucleus"/>
    <property type="evidence" value="ECO:0007669"/>
    <property type="project" value="UniProtKB-SubCell"/>
</dbReference>
<gene>
    <name evidence="13" type="ORF">KC19_8G112500</name>
</gene>
<dbReference type="Pfam" id="PF16415">
    <property type="entry name" value="CNOT1_CAF1_bind"/>
    <property type="match status" value="1"/>
</dbReference>
<feature type="domain" description="CCR4-NOT transcription complex subunit 1 HEAT repeat" evidence="11">
    <location>
        <begin position="473"/>
        <end position="621"/>
    </location>
</feature>